<evidence type="ECO:0000256" key="7">
    <source>
        <dbReference type="ARBA" id="ARBA00022490"/>
    </source>
</evidence>
<keyword evidence="7" id="KW-0963">Cytoplasm</keyword>
<dbReference type="InterPro" id="IPR047038">
    <property type="entry name" value="eEF3_chromodomain-like_sf"/>
</dbReference>
<keyword evidence="9" id="KW-0677">Repeat</keyword>
<evidence type="ECO:0000256" key="24">
    <source>
        <dbReference type="SAM" id="Phobius"/>
    </source>
</evidence>
<keyword evidence="10" id="KW-0547">Nucleotide-binding</keyword>
<feature type="domain" description="ABC transporter" evidence="25">
    <location>
        <begin position="1345"/>
        <end position="1562"/>
    </location>
</feature>
<dbReference type="SMART" id="SM01349">
    <property type="entry name" value="TOG"/>
    <property type="match status" value="1"/>
</dbReference>
<sequence length="1940" mass="215643">MELSILSCRLSRTNLFDDVDLHHDTVELSIYCTGASPLLPNAQHFLRLSTMGDEYPSLFRSEQMSLVQLIVPTEVAHDTIYELGELGDVQFKDLNPDVNPFQRSFVGEIRRIDEMARRVRFFAGQIEKEKDPVPIRPLYDSAPLITVGPRAAQTIDELDVKLAEHEARLTQMNESYQLLSERTRELVEARHVLRETAVFFERAAGHQSDIRASLDDSSAPLLQHEDREHQYTGGGVQFDLEFVAGTIERSRLPTFERVLWRVLRGNLYMNHIDIQEPFVDPATGAETRKNVFIIFAHGDTLLAKIRKVAESMGATLYPIDANADKRAESMREVTGRLEDLQVVLYNTGVSRRTELTTLGESLASWQDVVQKEKLIYETLNFLNYDVRRKTLIAEGWCPTRDIFKIQLALKHATEESGTNVPPILRELRTTKTPPTFHRTNKFTEGFQTIMDAYGIATYQEVNPGLFAVITFPFLFAVMFGDIGHGFITFLAGLLMVLMERKLAKVDLGEIFGTFFFGRYIILLMGVFSMYTGLLYNDIFSQSLHIFRSGWEWPEHHGNGTATSSGHTYPFGLDPGWHGADNQLIFTNSYKMKMSIVLGVIHMTFAVCLQVPNHIRFKRLSDIYTNFIPQMVFLQSIFGYLVVCIIYKWTVDWSKSSTGPPSLLNMLIGMVLSPGTVDPSTQLYPGQSTVQVILLLMAGVCVPWLLVSKPYLQWKEMKKIQGQGYIGLGTEDAPRHTADTELEGEEEGNGRAITESMDEEHEQHDFSEVVIHQVIHTIEFCLGCVSHTASYLRLWALSLAHAQLSEVLWTMTLEKVFGIPGLFGIIALGCMGVLWLTLTIGILCIMEGLSAFLHALRLHWVEANSKHYEAGGYQFTPLSFAQLNEKHSDVGYGKAPANLEIDTPIISSLKIFEMPAVTAASAATPSPVSLKAAVAPADGRFDVTGLFVSDKATRASAAATLAALAQKDGPSALQSVGFTDAVIKALADKKSPAAREGAAAAVSALSASTAVRALEPLFIDSGLYAALLEAFADKMPAVRTAAIDALKAYVAAMNPWATGLILPALLHEIKTAGKWQLKTGSIVILNQLVVSAPTQLARLTPDIVPILAEAIWDTKADVKKAARDSLEKVTALVSNKDIERFIPALIKALINPVEEVPNTITLLSATTFVSEVDSPTLSLMVPLLSRGLNEKLTATKRKVAVITDNMAKLVDSAVTVRPFIPKLLPGLIKVESAMGDPEARSVVARAIATLREQAEEKQLAHSLIAIYKAAGANPVPSVASIDTMYAGQLAANLVNNKNFDTTEWHSLSPYLAFMAAQPDPITIINEWVVKSASQDEEQGEALEDEEEGEDLCNCQFSLAYGAKILLNTATLRLKRGHRYGLCGRNGTGKSTLMRAITNGQVEGFPSPDDVRTFYVEHDIDGSEADTAVLDFILADTRIQGNREEVIETLASVGFSDERQKQAIGSLSGGWKMKLALARAMLFKADILLLDEPTNHLDVVNVAWLENYLTGLKTCTSIIVSHDSGFLNNTITDVLHLNRFKLRRYRGNLEAFMKAVPEARSYYTLEAAEDYQFKLPDPPLLEGVKTKEKSLLKMRKVGFQYPTQAVQQLYDITLQISLSSRVAVLGPNGSGKSTLVKLLIGDMEPNKGGEIWKHPNLVIGYVAQHAFHHIDNHLDKTPLDYMLWRYQTGEDLEEMMKANRQITEEEEQKMKDGGVVVVEGQKRLIEEIVGRKKLKQSYEYEVSFKNLSSSENIWLPRDDLLKRGFEKKVLEVDTREAQRLGLLRPLPEFVSHNSMRGLSGGQKVKVVLGAATWRRPHVICLDEPTNYLDRESLAALIKALKEFEGGVLVITHNRDFSESLCTEVWAMRDGRLEASGHNWVEGQGAGPRIDKKDGEDEDQYDAMGNKIDNKKAKKITSAEARKLKKERMARKKRGEEVTDDEL</sequence>
<keyword evidence="14" id="KW-0694">RNA-binding</keyword>
<dbReference type="CDD" id="cd03221">
    <property type="entry name" value="ABCF_EF-3"/>
    <property type="match status" value="1"/>
</dbReference>
<feature type="domain" description="ABC transporter" evidence="25">
    <location>
        <begin position="1590"/>
        <end position="1892"/>
    </location>
</feature>
<dbReference type="Gene3D" id="3.40.50.300">
    <property type="entry name" value="P-loop containing nucleotide triphosphate hydrolases"/>
    <property type="match status" value="2"/>
</dbReference>
<comment type="subcellular location">
    <subcellularLocation>
        <location evidence="2">Cytoplasm</location>
        <location evidence="2">Cytosol</location>
    </subcellularLocation>
    <subcellularLocation>
        <location evidence="1">Membrane</location>
        <topology evidence="1">Multi-pass membrane protein</topology>
    </subcellularLocation>
</comment>
<keyword evidence="8 24" id="KW-0812">Transmembrane</keyword>
<comment type="catalytic activity">
    <reaction evidence="18">
        <text>ATP + H2O = ADP + phosphate + H(+)</text>
        <dbReference type="Rhea" id="RHEA:13065"/>
        <dbReference type="ChEBI" id="CHEBI:15377"/>
        <dbReference type="ChEBI" id="CHEBI:15378"/>
        <dbReference type="ChEBI" id="CHEBI:30616"/>
        <dbReference type="ChEBI" id="CHEBI:43474"/>
        <dbReference type="ChEBI" id="CHEBI:456216"/>
    </reaction>
</comment>
<dbReference type="InterPro" id="IPR000953">
    <property type="entry name" value="Chromo/chromo_shadow_dom"/>
</dbReference>
<dbReference type="InterPro" id="IPR034085">
    <property type="entry name" value="TOG"/>
</dbReference>
<keyword evidence="13" id="KW-0067">ATP-binding</keyword>
<dbReference type="OrthoDB" id="2110130at2759"/>
<evidence type="ECO:0000256" key="12">
    <source>
        <dbReference type="ARBA" id="ARBA00022801"/>
    </source>
</evidence>
<keyword evidence="11 26" id="KW-0251">Elongation factor</keyword>
<dbReference type="Pfam" id="PF00005">
    <property type="entry name" value="ABC_tran"/>
    <property type="match status" value="2"/>
</dbReference>
<dbReference type="CDD" id="cd18626">
    <property type="entry name" value="CD_eEF3"/>
    <property type="match status" value="1"/>
</dbReference>
<evidence type="ECO:0000256" key="16">
    <source>
        <dbReference type="ARBA" id="ARBA00023065"/>
    </source>
</evidence>
<dbReference type="GO" id="GO:0033179">
    <property type="term" value="C:proton-transporting V-type ATPase, V0 domain"/>
    <property type="evidence" value="ECO:0007669"/>
    <property type="project" value="InterPro"/>
</dbReference>
<feature type="compositionally biased region" description="Basic residues" evidence="23">
    <location>
        <begin position="1920"/>
        <end position="1930"/>
    </location>
</feature>
<evidence type="ECO:0000256" key="10">
    <source>
        <dbReference type="ARBA" id="ARBA00022741"/>
    </source>
</evidence>
<dbReference type="GO" id="GO:0000329">
    <property type="term" value="C:fungal-type vacuole membrane"/>
    <property type="evidence" value="ECO:0007669"/>
    <property type="project" value="TreeGrafter"/>
</dbReference>
<comment type="caution">
    <text evidence="26">The sequence shown here is derived from an EMBL/GenBank/DDBJ whole genome shotgun (WGS) entry which is preliminary data.</text>
</comment>
<evidence type="ECO:0000256" key="3">
    <source>
        <dbReference type="ARBA" id="ARBA00004815"/>
    </source>
</evidence>
<evidence type="ECO:0000256" key="22">
    <source>
        <dbReference type="SAM" id="Coils"/>
    </source>
</evidence>
<accession>A0A1C7MHZ0</accession>
<organism evidence="26 27">
    <name type="scientific">Grifola frondosa</name>
    <name type="common">Maitake</name>
    <name type="synonym">Polyporus frondosus</name>
    <dbReference type="NCBI Taxonomy" id="5627"/>
    <lineage>
        <taxon>Eukaryota</taxon>
        <taxon>Fungi</taxon>
        <taxon>Dikarya</taxon>
        <taxon>Basidiomycota</taxon>
        <taxon>Agaricomycotina</taxon>
        <taxon>Agaricomycetes</taxon>
        <taxon>Polyporales</taxon>
        <taxon>Grifolaceae</taxon>
        <taxon>Grifola</taxon>
    </lineage>
</organism>
<feature type="transmembrane region" description="Helical" evidence="24">
    <location>
        <begin position="593"/>
        <end position="610"/>
    </location>
</feature>
<feature type="transmembrane region" description="Helical" evidence="24">
    <location>
        <begin position="465"/>
        <end position="498"/>
    </location>
</feature>
<protein>
    <recommendedName>
        <fullName evidence="19">Elongation factor 3</fullName>
    </recommendedName>
    <alternativeName>
        <fullName evidence="20">Eukaryotic elongation factor 3</fullName>
    </alternativeName>
</protein>
<dbReference type="SMART" id="SM00298">
    <property type="entry name" value="CHROMO"/>
    <property type="match status" value="1"/>
</dbReference>
<dbReference type="InterPro" id="IPR017871">
    <property type="entry name" value="ABC_transporter-like_CS"/>
</dbReference>
<evidence type="ECO:0000256" key="5">
    <source>
        <dbReference type="ARBA" id="ARBA00011054"/>
    </source>
</evidence>
<evidence type="ECO:0000256" key="1">
    <source>
        <dbReference type="ARBA" id="ARBA00004141"/>
    </source>
</evidence>
<dbReference type="GO" id="GO:0046961">
    <property type="term" value="F:proton-transporting ATPase activity, rotational mechanism"/>
    <property type="evidence" value="ECO:0007669"/>
    <property type="project" value="InterPro"/>
</dbReference>
<dbReference type="InterPro" id="IPR003439">
    <property type="entry name" value="ABC_transporter-like_ATP-bd"/>
</dbReference>
<dbReference type="PROSITE" id="PS50077">
    <property type="entry name" value="HEAT_REPEAT"/>
    <property type="match status" value="1"/>
</dbReference>
<name>A0A1C7MHZ0_GRIFR</name>
<comment type="similarity">
    <text evidence="4">Belongs to the V-ATPase 116 kDa subunit family.</text>
</comment>
<dbReference type="GO" id="GO:0003746">
    <property type="term" value="F:translation elongation factor activity"/>
    <property type="evidence" value="ECO:0007669"/>
    <property type="project" value="UniProtKB-KW"/>
</dbReference>
<evidence type="ECO:0000256" key="20">
    <source>
        <dbReference type="ARBA" id="ARBA00050045"/>
    </source>
</evidence>
<evidence type="ECO:0000259" key="25">
    <source>
        <dbReference type="PROSITE" id="PS50893"/>
    </source>
</evidence>
<dbReference type="GO" id="GO:0007035">
    <property type="term" value="P:vacuolar acidification"/>
    <property type="evidence" value="ECO:0007669"/>
    <property type="project" value="TreeGrafter"/>
</dbReference>
<evidence type="ECO:0000256" key="23">
    <source>
        <dbReference type="SAM" id="MobiDB-lite"/>
    </source>
</evidence>
<evidence type="ECO:0000256" key="15">
    <source>
        <dbReference type="ARBA" id="ARBA00022989"/>
    </source>
</evidence>
<dbReference type="InterPro" id="IPR015688">
    <property type="entry name" value="eEF3_ABC2_chromodomain-like"/>
</dbReference>
<feature type="repeat" description="HEAT" evidence="21">
    <location>
        <begin position="1102"/>
        <end position="1140"/>
    </location>
</feature>
<dbReference type="GO" id="GO:0051117">
    <property type="term" value="F:ATPase binding"/>
    <property type="evidence" value="ECO:0007669"/>
    <property type="project" value="TreeGrafter"/>
</dbReference>
<gene>
    <name evidence="26" type="primary">tef3</name>
    <name evidence="26" type="ORF">A0H81_04897</name>
</gene>
<feature type="transmembrane region" description="Helical" evidence="24">
    <location>
        <begin position="820"/>
        <end position="842"/>
    </location>
</feature>
<keyword evidence="15 24" id="KW-1133">Transmembrane helix</keyword>
<comment type="similarity">
    <text evidence="5">Belongs to the ABC transporter superfamily. ABCF family. EF3 subfamily.</text>
</comment>
<evidence type="ECO:0000256" key="21">
    <source>
        <dbReference type="PROSITE-ProRule" id="PRU00103"/>
    </source>
</evidence>
<keyword evidence="16" id="KW-0406">Ion transport</keyword>
<dbReference type="GO" id="GO:0016471">
    <property type="term" value="C:vacuolar proton-transporting V-type ATPase complex"/>
    <property type="evidence" value="ECO:0007669"/>
    <property type="project" value="TreeGrafter"/>
</dbReference>
<dbReference type="SUPFAM" id="SSF52540">
    <property type="entry name" value="P-loop containing nucleoside triphosphate hydrolases"/>
    <property type="match status" value="2"/>
</dbReference>
<evidence type="ECO:0000256" key="18">
    <source>
        <dbReference type="ARBA" id="ARBA00049360"/>
    </source>
</evidence>
<dbReference type="SMART" id="SM00382">
    <property type="entry name" value="AAA"/>
    <property type="match status" value="2"/>
</dbReference>
<reference evidence="26 27" key="1">
    <citation type="submission" date="2016-03" db="EMBL/GenBank/DDBJ databases">
        <title>Whole genome sequencing of Grifola frondosa 9006-11.</title>
        <authorList>
            <person name="Min B."/>
            <person name="Park H."/>
            <person name="Kim J.-G."/>
            <person name="Cho H."/>
            <person name="Oh Y.-L."/>
            <person name="Kong W.-S."/>
            <person name="Choi I.-G."/>
        </authorList>
    </citation>
    <scope>NUCLEOTIDE SEQUENCE [LARGE SCALE GENOMIC DNA]</scope>
    <source>
        <strain evidence="26 27">9006-11</strain>
    </source>
</reference>
<dbReference type="Gene3D" id="2.40.50.990">
    <property type="match status" value="1"/>
</dbReference>
<dbReference type="InterPro" id="IPR011989">
    <property type="entry name" value="ARM-like"/>
</dbReference>
<dbReference type="STRING" id="5627.A0A1C7MHZ0"/>
<feature type="transmembrane region" description="Helical" evidence="24">
    <location>
        <begin position="510"/>
        <end position="530"/>
    </location>
</feature>
<dbReference type="InterPro" id="IPR021133">
    <property type="entry name" value="HEAT_type_2"/>
</dbReference>
<evidence type="ECO:0000256" key="8">
    <source>
        <dbReference type="ARBA" id="ARBA00022692"/>
    </source>
</evidence>
<dbReference type="InterPro" id="IPR002490">
    <property type="entry name" value="V-ATPase_116kDa_su"/>
</dbReference>
<dbReference type="GO" id="GO:0005829">
    <property type="term" value="C:cytosol"/>
    <property type="evidence" value="ECO:0007669"/>
    <property type="project" value="UniProtKB-SubCell"/>
</dbReference>
<dbReference type="InterPro" id="IPR027417">
    <property type="entry name" value="P-loop_NTPase"/>
</dbReference>
<dbReference type="FunFam" id="3.40.50.300:FF:000193">
    <property type="entry name" value="Probable Elongation factor 3"/>
    <property type="match status" value="1"/>
</dbReference>
<dbReference type="FunFam" id="1.25.10.10:FF:000076">
    <property type="entry name" value="Elongation factor 3"/>
    <property type="match status" value="1"/>
</dbReference>
<dbReference type="UniPathway" id="UPA00345"/>
<dbReference type="Pfam" id="PF24987">
    <property type="entry name" value="HEAT_EF3_N"/>
    <property type="match status" value="1"/>
</dbReference>
<feature type="region of interest" description="Disordered" evidence="23">
    <location>
        <begin position="1876"/>
        <end position="1940"/>
    </location>
</feature>
<dbReference type="GO" id="GO:0003723">
    <property type="term" value="F:RNA binding"/>
    <property type="evidence" value="ECO:0007669"/>
    <property type="project" value="UniProtKB-KW"/>
</dbReference>
<feature type="coiled-coil region" evidence="22">
    <location>
        <begin position="155"/>
        <end position="182"/>
    </location>
</feature>
<evidence type="ECO:0000256" key="11">
    <source>
        <dbReference type="ARBA" id="ARBA00022768"/>
    </source>
</evidence>
<dbReference type="Pfam" id="PF24984">
    <property type="entry name" value="HEAT_EF3_GNC1"/>
    <property type="match status" value="1"/>
</dbReference>
<evidence type="ECO:0000256" key="6">
    <source>
        <dbReference type="ARBA" id="ARBA00022448"/>
    </source>
</evidence>
<dbReference type="PROSITE" id="PS00211">
    <property type="entry name" value="ABC_TRANSPORTER_1"/>
    <property type="match status" value="2"/>
</dbReference>
<evidence type="ECO:0000256" key="2">
    <source>
        <dbReference type="ARBA" id="ARBA00004514"/>
    </source>
</evidence>
<dbReference type="FunFam" id="2.40.50.990:FF:000002">
    <property type="entry name" value="mRNA export factor elf1"/>
    <property type="match status" value="1"/>
</dbReference>
<dbReference type="InterPro" id="IPR016024">
    <property type="entry name" value="ARM-type_fold"/>
</dbReference>
<evidence type="ECO:0000256" key="19">
    <source>
        <dbReference type="ARBA" id="ARBA00050030"/>
    </source>
</evidence>
<keyword evidence="22" id="KW-0175">Coiled coil</keyword>
<keyword evidence="11 26" id="KW-0648">Protein biosynthesis</keyword>
<keyword evidence="17 24" id="KW-0472">Membrane</keyword>
<feature type="transmembrane region" description="Helical" evidence="24">
    <location>
        <begin position="687"/>
        <end position="706"/>
    </location>
</feature>
<dbReference type="InterPro" id="IPR003593">
    <property type="entry name" value="AAA+_ATPase"/>
</dbReference>
<evidence type="ECO:0000256" key="13">
    <source>
        <dbReference type="ARBA" id="ARBA00022840"/>
    </source>
</evidence>
<evidence type="ECO:0000256" key="4">
    <source>
        <dbReference type="ARBA" id="ARBA00009904"/>
    </source>
</evidence>
<keyword evidence="27" id="KW-1185">Reference proteome</keyword>
<keyword evidence="12" id="KW-0378">Hydrolase</keyword>
<dbReference type="Pfam" id="PF01496">
    <property type="entry name" value="V_ATPase_I"/>
    <property type="match status" value="1"/>
</dbReference>
<evidence type="ECO:0000313" key="27">
    <source>
        <dbReference type="Proteomes" id="UP000092993"/>
    </source>
</evidence>
<dbReference type="Proteomes" id="UP000092993">
    <property type="component" value="Unassembled WGS sequence"/>
</dbReference>
<evidence type="ECO:0000313" key="26">
    <source>
        <dbReference type="EMBL" id="OBZ75986.1"/>
    </source>
</evidence>
<evidence type="ECO:0000256" key="14">
    <source>
        <dbReference type="ARBA" id="ARBA00022884"/>
    </source>
</evidence>
<dbReference type="GO" id="GO:0005524">
    <property type="term" value="F:ATP binding"/>
    <property type="evidence" value="ECO:0007669"/>
    <property type="project" value="UniProtKB-KW"/>
</dbReference>
<dbReference type="EMBL" id="LUGG01000004">
    <property type="protein sequence ID" value="OBZ75986.1"/>
    <property type="molecule type" value="Genomic_DNA"/>
</dbReference>
<dbReference type="PROSITE" id="PS50893">
    <property type="entry name" value="ABC_TRANSPORTER_2"/>
    <property type="match status" value="2"/>
</dbReference>
<dbReference type="Gene3D" id="1.25.10.10">
    <property type="entry name" value="Leucine-rich Repeat Variant"/>
    <property type="match status" value="1"/>
</dbReference>
<feature type="transmembrane region" description="Helical" evidence="24">
    <location>
        <begin position="631"/>
        <end position="649"/>
    </location>
</feature>
<keyword evidence="6" id="KW-0813">Transport</keyword>
<dbReference type="GO" id="GO:0016887">
    <property type="term" value="F:ATP hydrolysis activity"/>
    <property type="evidence" value="ECO:0007669"/>
    <property type="project" value="InterPro"/>
</dbReference>
<dbReference type="PANTHER" id="PTHR11629:SF63">
    <property type="entry name" value="V-TYPE PROTON ATPASE SUBUNIT A"/>
    <property type="match status" value="1"/>
</dbReference>
<dbReference type="PANTHER" id="PTHR11629">
    <property type="entry name" value="VACUOLAR PROTON ATPASES"/>
    <property type="match status" value="1"/>
</dbReference>
<evidence type="ECO:0000256" key="17">
    <source>
        <dbReference type="ARBA" id="ARBA00023136"/>
    </source>
</evidence>
<evidence type="ECO:0000256" key="9">
    <source>
        <dbReference type="ARBA" id="ARBA00022737"/>
    </source>
</evidence>
<proteinExistence type="inferred from homology"/>
<dbReference type="SUPFAM" id="SSF48371">
    <property type="entry name" value="ARM repeat"/>
    <property type="match status" value="1"/>
</dbReference>
<comment type="pathway">
    <text evidence="3">Protein biosynthesis; polypeptide chain elongation.</text>
</comment>